<dbReference type="AlphaFoldDB" id="A0A2G5HY77"/>
<proteinExistence type="predicted"/>
<protein>
    <submittedName>
        <fullName evidence="2">Uncharacterized protein</fullName>
    </submittedName>
</protein>
<evidence type="ECO:0000256" key="1">
    <source>
        <dbReference type="SAM" id="MobiDB-lite"/>
    </source>
</evidence>
<dbReference type="EMBL" id="CP134185">
    <property type="protein sequence ID" value="WPA98358.1"/>
    <property type="molecule type" value="Genomic_DNA"/>
</dbReference>
<organism evidence="2 4">
    <name type="scientific">Cercospora beticola</name>
    <name type="common">Sugarbeet leaf spot fungus</name>
    <dbReference type="NCBI Taxonomy" id="122368"/>
    <lineage>
        <taxon>Eukaryota</taxon>
        <taxon>Fungi</taxon>
        <taxon>Dikarya</taxon>
        <taxon>Ascomycota</taxon>
        <taxon>Pezizomycotina</taxon>
        <taxon>Dothideomycetes</taxon>
        <taxon>Dothideomycetidae</taxon>
        <taxon>Mycosphaerellales</taxon>
        <taxon>Mycosphaerellaceae</taxon>
        <taxon>Cercospora</taxon>
    </lineage>
</organism>
<keyword evidence="5" id="KW-1185">Reference proteome</keyword>
<dbReference type="Proteomes" id="UP000230605">
    <property type="component" value="Chromosome 2"/>
</dbReference>
<evidence type="ECO:0000313" key="5">
    <source>
        <dbReference type="Proteomes" id="UP001302367"/>
    </source>
</evidence>
<sequence>MPRGQKAGGVKRVVRRKNAWTVEQYSVLYLLYTQWQFHPSNARRSVIRALRQTVERLFIHIFPEFTYPNDDTNKAQHLFTTFNDRHIDEKKPILWRTISRPNDFNGQVYDLDELKEFLRLKRIIEHAARELGIGLFGSGATHPFGFCADEDKPIINSLLAATGDEQLVVAPTTSAKGDQHPLADPSMATTDSPAVPNFENDHCVDAARSASTAGTSVAARRLAVEELRKETAEKVRSLELRVAAKKAETARRKQRRKRAKKRDEERRGCEETVESGGRDDREELGKWDPGV</sequence>
<dbReference type="OrthoDB" id="10597857at2759"/>
<reference evidence="3 5" key="2">
    <citation type="submission" date="2023-09" db="EMBL/GenBank/DDBJ databases">
        <title>Complete-Gapless Cercospora beticola genome.</title>
        <authorList>
            <person name="Wyatt N.A."/>
            <person name="Spanner R.E."/>
            <person name="Bolton M.D."/>
        </authorList>
    </citation>
    <scope>NUCLEOTIDE SEQUENCE [LARGE SCALE GENOMIC DNA]</scope>
    <source>
        <strain evidence="3">Cb09-40</strain>
    </source>
</reference>
<accession>A0A2G5HY77</accession>
<evidence type="ECO:0000313" key="3">
    <source>
        <dbReference type="EMBL" id="WPA98358.1"/>
    </source>
</evidence>
<name>A0A2G5HY77_CERBT</name>
<feature type="compositionally biased region" description="Basic and acidic residues" evidence="1">
    <location>
        <begin position="261"/>
        <end position="291"/>
    </location>
</feature>
<feature type="region of interest" description="Disordered" evidence="1">
    <location>
        <begin position="243"/>
        <end position="291"/>
    </location>
</feature>
<dbReference type="EMBL" id="LKMD01000102">
    <property type="protein sequence ID" value="PIA97202.1"/>
    <property type="molecule type" value="Genomic_DNA"/>
</dbReference>
<evidence type="ECO:0000313" key="2">
    <source>
        <dbReference type="EMBL" id="PIA97202.1"/>
    </source>
</evidence>
<evidence type="ECO:0000313" key="4">
    <source>
        <dbReference type="Proteomes" id="UP000230605"/>
    </source>
</evidence>
<reference evidence="2 4" key="1">
    <citation type="submission" date="2015-10" db="EMBL/GenBank/DDBJ databases">
        <title>The cercosporin biosynthetic gene cluster was horizontally transferred to several fungal lineages and shown to be expanded in Cercospora beticola based on microsynteny with recipient genomes.</title>
        <authorList>
            <person name="De Jonge R."/>
            <person name="Ebert M.K."/>
            <person name="Suttle J.C."/>
            <person name="Jurick Ii W.M."/>
            <person name="Secor G.A."/>
            <person name="Thomma B.P."/>
            <person name="Van De Peer Y."/>
            <person name="Bolton M.D."/>
        </authorList>
    </citation>
    <scope>NUCLEOTIDE SEQUENCE [LARGE SCALE GENOMIC DNA]</scope>
    <source>
        <strain evidence="2 4">09-40</strain>
    </source>
</reference>
<dbReference type="Proteomes" id="UP001302367">
    <property type="component" value="Chromosome 2"/>
</dbReference>
<gene>
    <name evidence="2" type="ORF">CB0940_05776</name>
    <name evidence="3" type="ORF">RHO25_002970</name>
</gene>